<keyword evidence="3 7" id="KW-0863">Zinc-finger</keyword>
<keyword evidence="1" id="KW-0479">Metal-binding</keyword>
<evidence type="ECO:0000259" key="9">
    <source>
        <dbReference type="PROSITE" id="PS50157"/>
    </source>
</evidence>
<evidence type="ECO:0000256" key="7">
    <source>
        <dbReference type="PROSITE-ProRule" id="PRU00042"/>
    </source>
</evidence>
<keyword evidence="4" id="KW-0862">Zinc</keyword>
<evidence type="ECO:0000256" key="1">
    <source>
        <dbReference type="ARBA" id="ARBA00022723"/>
    </source>
</evidence>
<evidence type="ECO:0000313" key="11">
    <source>
        <dbReference type="EMBL" id="MBA0592138.1"/>
    </source>
</evidence>
<evidence type="ECO:0000256" key="4">
    <source>
        <dbReference type="ARBA" id="ARBA00022833"/>
    </source>
</evidence>
<evidence type="ECO:0000313" key="12">
    <source>
        <dbReference type="Proteomes" id="UP000032304"/>
    </source>
</evidence>
<dbReference type="PROSITE" id="PS00028">
    <property type="entry name" value="ZINC_FINGER_C2H2_1"/>
    <property type="match status" value="2"/>
</dbReference>
<keyword evidence="12" id="KW-1185">Reference proteome</keyword>
<dbReference type="KEGG" id="gra:105763437"/>
<feature type="domain" description="C2H2-type" evidence="9">
    <location>
        <begin position="81"/>
        <end position="103"/>
    </location>
</feature>
<proteinExistence type="predicted"/>
<dbReference type="GO" id="GO:0003700">
    <property type="term" value="F:DNA-binding transcription factor activity"/>
    <property type="evidence" value="ECO:0007669"/>
    <property type="project" value="InterPro"/>
</dbReference>
<dbReference type="PROSITE" id="PS50157">
    <property type="entry name" value="ZINC_FINGER_C2H2_2"/>
    <property type="match status" value="2"/>
</dbReference>
<keyword evidence="5" id="KW-0805">Transcription regulation</keyword>
<dbReference type="GO" id="GO:0008270">
    <property type="term" value="F:zinc ion binding"/>
    <property type="evidence" value="ECO:0007669"/>
    <property type="project" value="UniProtKB-KW"/>
</dbReference>
<dbReference type="EMBL" id="CM001747">
    <property type="protein sequence ID" value="KJB48701.1"/>
    <property type="molecule type" value="Genomic_DNA"/>
</dbReference>
<dbReference type="OMA" id="HRIDDQS"/>
<name>A0A0D2T2H6_GOSRA</name>
<feature type="region of interest" description="Disordered" evidence="8">
    <location>
        <begin position="171"/>
        <end position="203"/>
    </location>
</feature>
<accession>A0A0D2T2H6</accession>
<evidence type="ECO:0000256" key="8">
    <source>
        <dbReference type="SAM" id="MobiDB-lite"/>
    </source>
</evidence>
<dbReference type="Pfam" id="PF13912">
    <property type="entry name" value="zf-C2H2_6"/>
    <property type="match status" value="2"/>
</dbReference>
<dbReference type="InterPro" id="IPR044653">
    <property type="entry name" value="AZF1/2/3-like"/>
</dbReference>
<reference evidence="11" key="3">
    <citation type="submission" date="2020-04" db="EMBL/GenBank/DDBJ databases">
        <authorList>
            <person name="Grover C.E."/>
            <person name="Arick M.A. II"/>
            <person name="Thrash A."/>
            <person name="Conover J.L."/>
            <person name="Sanders W.S."/>
            <person name="Peterson D.G."/>
            <person name="Scheffler J.A."/>
            <person name="Scheffler B.E."/>
            <person name="Wendel J.F."/>
        </authorList>
    </citation>
    <scope>NUCLEOTIDE SEQUENCE</scope>
    <source>
        <strain evidence="11">8</strain>
        <tissue evidence="11">Leaf</tissue>
    </source>
</reference>
<dbReference type="OrthoDB" id="40579at2759"/>
<dbReference type="PANTHER" id="PTHR45988">
    <property type="entry name" value="C2H2 TYPE ZINC FINGER TRANSCRIPTION FACTOR FAMILY-RELATED"/>
    <property type="match status" value="1"/>
</dbReference>
<dbReference type="AlphaFoldDB" id="A0A0D2T2H6"/>
<reference evidence="10 12" key="1">
    <citation type="journal article" date="2012" name="Nature">
        <title>Repeated polyploidization of Gossypium genomes and the evolution of spinnable cotton fibres.</title>
        <authorList>
            <person name="Paterson A.H."/>
            <person name="Wendel J.F."/>
            <person name="Gundlach H."/>
            <person name="Guo H."/>
            <person name="Jenkins J."/>
            <person name="Jin D."/>
            <person name="Llewellyn D."/>
            <person name="Showmaker K.C."/>
            <person name="Shu S."/>
            <person name="Udall J."/>
            <person name="Yoo M.J."/>
            <person name="Byers R."/>
            <person name="Chen W."/>
            <person name="Doron-Faigenboim A."/>
            <person name="Duke M.V."/>
            <person name="Gong L."/>
            <person name="Grimwood J."/>
            <person name="Grover C."/>
            <person name="Grupp K."/>
            <person name="Hu G."/>
            <person name="Lee T.H."/>
            <person name="Li J."/>
            <person name="Lin L."/>
            <person name="Liu T."/>
            <person name="Marler B.S."/>
            <person name="Page J.T."/>
            <person name="Roberts A.W."/>
            <person name="Romanel E."/>
            <person name="Sanders W.S."/>
            <person name="Szadkowski E."/>
            <person name="Tan X."/>
            <person name="Tang H."/>
            <person name="Xu C."/>
            <person name="Wang J."/>
            <person name="Wang Z."/>
            <person name="Zhang D."/>
            <person name="Zhang L."/>
            <person name="Ashrafi H."/>
            <person name="Bedon F."/>
            <person name="Bowers J.E."/>
            <person name="Brubaker C.L."/>
            <person name="Chee P.W."/>
            <person name="Das S."/>
            <person name="Gingle A.R."/>
            <person name="Haigler C.H."/>
            <person name="Harker D."/>
            <person name="Hoffmann L.V."/>
            <person name="Hovav R."/>
            <person name="Jones D.C."/>
            <person name="Lemke C."/>
            <person name="Mansoor S."/>
            <person name="ur Rahman M."/>
            <person name="Rainville L.N."/>
            <person name="Rambani A."/>
            <person name="Reddy U.K."/>
            <person name="Rong J.K."/>
            <person name="Saranga Y."/>
            <person name="Scheffler B.E."/>
            <person name="Scheffler J.A."/>
            <person name="Stelly D.M."/>
            <person name="Triplett B.A."/>
            <person name="Van Deynze A."/>
            <person name="Vaslin M.F."/>
            <person name="Waghmare V.N."/>
            <person name="Walford S.A."/>
            <person name="Wright R.J."/>
            <person name="Zaki E.A."/>
            <person name="Zhang T."/>
            <person name="Dennis E.S."/>
            <person name="Mayer K.F."/>
            <person name="Peterson D.G."/>
            <person name="Rokhsar D.S."/>
            <person name="Wang X."/>
            <person name="Schmutz J."/>
        </authorList>
    </citation>
    <scope>NUCLEOTIDE SEQUENCE [LARGE SCALE GENOMIC DNA]</scope>
</reference>
<dbReference type="Proteomes" id="UP000032304">
    <property type="component" value="Chromosome 8"/>
</dbReference>
<dbReference type="EMBL" id="JABEZZ010000008">
    <property type="protein sequence ID" value="MBA0592138.1"/>
    <property type="molecule type" value="Genomic_DNA"/>
</dbReference>
<keyword evidence="2" id="KW-0677">Repeat</keyword>
<evidence type="ECO:0000256" key="5">
    <source>
        <dbReference type="ARBA" id="ARBA00023015"/>
    </source>
</evidence>
<dbReference type="Gramene" id="KJB48701">
    <property type="protein sequence ID" value="KJB48701"/>
    <property type="gene ID" value="B456_008G082500"/>
</dbReference>
<evidence type="ECO:0000256" key="2">
    <source>
        <dbReference type="ARBA" id="ARBA00022737"/>
    </source>
</evidence>
<gene>
    <name evidence="10" type="ORF">B456_008G082500</name>
    <name evidence="11" type="ORF">Gorai_009125</name>
</gene>
<dbReference type="GO" id="GO:0000976">
    <property type="term" value="F:transcription cis-regulatory region binding"/>
    <property type="evidence" value="ECO:0007669"/>
    <property type="project" value="TreeGrafter"/>
</dbReference>
<dbReference type="GO" id="GO:0005634">
    <property type="term" value="C:nucleus"/>
    <property type="evidence" value="ECO:0007669"/>
    <property type="project" value="TreeGrafter"/>
</dbReference>
<sequence length="233" mass="25649">MALETLNSPTSAPPLLHHDDTVDHHCVEPWTRRKRTKRSRTENPPTEEEYLALCLLMLAKGTTRNNPSGSAAAKNSLNHNYKCEVCNKSFPTYQSLGGHKSSHRKFVGADEDPTTTAAAEDKFTASTTATNSHPMISNQGGKTHTCSICYKTFSSGQALGGHKRCHYEAGSNNNNSGNDGVKSWSQSQRDFDLNLPAGPDETSMDVLRQDKFCRNDEEARVRLPTLKHGSCKV</sequence>
<dbReference type="eggNOG" id="KOG1721">
    <property type="taxonomic scope" value="Eukaryota"/>
</dbReference>
<dbReference type="STRING" id="29730.A0A0D2T2H6"/>
<protein>
    <recommendedName>
        <fullName evidence="9">C2H2-type domain-containing protein</fullName>
    </recommendedName>
</protein>
<evidence type="ECO:0000256" key="6">
    <source>
        <dbReference type="ARBA" id="ARBA00023163"/>
    </source>
</evidence>
<dbReference type="Proteomes" id="UP000593578">
    <property type="component" value="Unassembled WGS sequence"/>
</dbReference>
<feature type="domain" description="C2H2-type" evidence="9">
    <location>
        <begin position="144"/>
        <end position="166"/>
    </location>
</feature>
<dbReference type="PANTHER" id="PTHR45988:SF90">
    <property type="entry name" value="ZINC FINGER PROTEIN ZAT10-LIKE"/>
    <property type="match status" value="1"/>
</dbReference>
<evidence type="ECO:0000256" key="3">
    <source>
        <dbReference type="ARBA" id="ARBA00022771"/>
    </source>
</evidence>
<organism evidence="10 12">
    <name type="scientific">Gossypium raimondii</name>
    <name type="common">Peruvian cotton</name>
    <name type="synonym">Gossypium klotzschianum subsp. raimondii</name>
    <dbReference type="NCBI Taxonomy" id="29730"/>
    <lineage>
        <taxon>Eukaryota</taxon>
        <taxon>Viridiplantae</taxon>
        <taxon>Streptophyta</taxon>
        <taxon>Embryophyta</taxon>
        <taxon>Tracheophyta</taxon>
        <taxon>Spermatophyta</taxon>
        <taxon>Magnoliopsida</taxon>
        <taxon>eudicotyledons</taxon>
        <taxon>Gunneridae</taxon>
        <taxon>Pentapetalae</taxon>
        <taxon>rosids</taxon>
        <taxon>malvids</taxon>
        <taxon>Malvales</taxon>
        <taxon>Malvaceae</taxon>
        <taxon>Malvoideae</taxon>
        <taxon>Gossypium</taxon>
    </lineage>
</organism>
<evidence type="ECO:0000313" key="13">
    <source>
        <dbReference type="Proteomes" id="UP000593578"/>
    </source>
</evidence>
<feature type="compositionally biased region" description="Polar residues" evidence="8">
    <location>
        <begin position="1"/>
        <end position="10"/>
    </location>
</feature>
<dbReference type="SUPFAM" id="SSF57667">
    <property type="entry name" value="beta-beta-alpha zinc fingers"/>
    <property type="match status" value="1"/>
</dbReference>
<dbReference type="InterPro" id="IPR013087">
    <property type="entry name" value="Znf_C2H2_type"/>
</dbReference>
<dbReference type="Gene3D" id="3.30.160.60">
    <property type="entry name" value="Classic Zinc Finger"/>
    <property type="match status" value="1"/>
</dbReference>
<dbReference type="SMART" id="SM00355">
    <property type="entry name" value="ZnF_C2H2"/>
    <property type="match status" value="2"/>
</dbReference>
<evidence type="ECO:0000313" key="10">
    <source>
        <dbReference type="EMBL" id="KJB48701.1"/>
    </source>
</evidence>
<reference evidence="11 13" key="2">
    <citation type="journal article" date="2019" name="Genome Biol. Evol.">
        <title>Insights into the evolution of the New World diploid cottons (Gossypium, subgenus Houzingenia) based on genome sequencing.</title>
        <authorList>
            <person name="Grover C.E."/>
            <person name="Arick M.A. 2nd"/>
            <person name="Thrash A."/>
            <person name="Conover J.L."/>
            <person name="Sanders W.S."/>
            <person name="Peterson D.G."/>
            <person name="Frelichowski J.E."/>
            <person name="Scheffler J.A."/>
            <person name="Scheffler B.E."/>
            <person name="Wendel J.F."/>
        </authorList>
    </citation>
    <scope>NUCLEOTIDE SEQUENCE [LARGE SCALE GENOMIC DNA]</scope>
    <source>
        <strain evidence="11">8</strain>
        <tissue evidence="11">Leaf</tissue>
    </source>
</reference>
<dbReference type="InterPro" id="IPR036236">
    <property type="entry name" value="Znf_C2H2_sf"/>
</dbReference>
<feature type="region of interest" description="Disordered" evidence="8">
    <location>
        <begin position="1"/>
        <end position="21"/>
    </location>
</feature>
<keyword evidence="6" id="KW-0804">Transcription</keyword>